<evidence type="ECO:0000313" key="3">
    <source>
        <dbReference type="Proteomes" id="UP000829291"/>
    </source>
</evidence>
<dbReference type="RefSeq" id="XP_046587254.1">
    <property type="nucleotide sequence ID" value="XM_046731298.1"/>
</dbReference>
<sequence length="357" mass="39177">MNKMATVIISTKVKKKKIYSQHCVASWICFLPDWFISCVISSVITPVKKMLIDTDAGADDAVAIIMATESENLNEGPEIVGITCVNGNADVDMIALNVLKTLKTVNRLDIPVYKGASHPLLLPDVKDHYFGQDGFGDFYYPDPPSTDLINQKDAVSAMIELVKQHPGEVTILALGPLTNIALAIRIYPEFLEKLQQLIVMGGSTEGRGNAQPGMEFNFAADPVANFIVFNSSTPRPTTLISLETTKRAGVPMRLRNSLFKSNNRKTWLIESATALTLKPSDEFSYWSDSVAASVALTSGSIVTKSNTFFSEAIYDGTKTAGMIIVDYTNITKHTPNTYLVQEVNESIYLDLLSKYLS</sequence>
<dbReference type="PANTHER" id="PTHR46190">
    <property type="entry name" value="SI:CH211-201H21.5-RELATED"/>
    <property type="match status" value="1"/>
</dbReference>
<dbReference type="Pfam" id="PF01156">
    <property type="entry name" value="IU_nuc_hydro"/>
    <property type="match status" value="1"/>
</dbReference>
<proteinExistence type="inferred from homology"/>
<gene>
    <name evidence="4" type="primary">LOC107222511</name>
</gene>
<dbReference type="GeneID" id="107222511"/>
<reference evidence="4" key="1">
    <citation type="submission" date="2025-08" db="UniProtKB">
        <authorList>
            <consortium name="RefSeq"/>
        </authorList>
    </citation>
    <scope>IDENTIFICATION</scope>
    <source>
        <tissue evidence="4">Thorax and Abdomen</tissue>
    </source>
</reference>
<dbReference type="InterPro" id="IPR052775">
    <property type="entry name" value="IUN_hydrolase"/>
</dbReference>
<keyword evidence="3" id="KW-1185">Reference proteome</keyword>
<feature type="domain" description="Inosine/uridine-preferring nucleoside hydrolase" evidence="2">
    <location>
        <begin position="51"/>
        <end position="346"/>
    </location>
</feature>
<accession>A0ABM3FGV6</accession>
<evidence type="ECO:0000259" key="2">
    <source>
        <dbReference type="Pfam" id="PF01156"/>
    </source>
</evidence>
<dbReference type="PANTHER" id="PTHR46190:SF1">
    <property type="entry name" value="SI:CH211-201H21.5"/>
    <property type="match status" value="1"/>
</dbReference>
<evidence type="ECO:0000256" key="1">
    <source>
        <dbReference type="ARBA" id="ARBA00009176"/>
    </source>
</evidence>
<evidence type="ECO:0000313" key="4">
    <source>
        <dbReference type="RefSeq" id="XP_046587254.1"/>
    </source>
</evidence>
<name>A0ABM3FGV6_NEOLC</name>
<dbReference type="InterPro" id="IPR001910">
    <property type="entry name" value="Inosine/uridine_hydrolase_dom"/>
</dbReference>
<dbReference type="Proteomes" id="UP000829291">
    <property type="component" value="Chromosome 2"/>
</dbReference>
<protein>
    <submittedName>
        <fullName evidence="4">Pyrimidine-specific ribonucleoside hydrolase RihA-like isoform X1</fullName>
    </submittedName>
</protein>
<organism evidence="3 4">
    <name type="scientific">Neodiprion lecontei</name>
    <name type="common">Redheaded pine sawfly</name>
    <dbReference type="NCBI Taxonomy" id="441921"/>
    <lineage>
        <taxon>Eukaryota</taxon>
        <taxon>Metazoa</taxon>
        <taxon>Ecdysozoa</taxon>
        <taxon>Arthropoda</taxon>
        <taxon>Hexapoda</taxon>
        <taxon>Insecta</taxon>
        <taxon>Pterygota</taxon>
        <taxon>Neoptera</taxon>
        <taxon>Endopterygota</taxon>
        <taxon>Hymenoptera</taxon>
        <taxon>Tenthredinoidea</taxon>
        <taxon>Diprionidae</taxon>
        <taxon>Diprioninae</taxon>
        <taxon>Neodiprion</taxon>
    </lineage>
</organism>
<dbReference type="SUPFAM" id="SSF53590">
    <property type="entry name" value="Nucleoside hydrolase"/>
    <property type="match status" value="1"/>
</dbReference>
<dbReference type="Gene3D" id="3.90.245.10">
    <property type="entry name" value="Ribonucleoside hydrolase-like"/>
    <property type="match status" value="1"/>
</dbReference>
<comment type="similarity">
    <text evidence="1">Belongs to the IUNH family.</text>
</comment>
<dbReference type="InterPro" id="IPR036452">
    <property type="entry name" value="Ribo_hydro-like"/>
</dbReference>